<evidence type="ECO:0000313" key="3">
    <source>
        <dbReference type="Proteomes" id="UP000499080"/>
    </source>
</evidence>
<dbReference type="EMBL" id="BGPR01030109">
    <property type="protein sequence ID" value="GBO02396.1"/>
    <property type="molecule type" value="Genomic_DNA"/>
</dbReference>
<evidence type="ECO:0000313" key="1">
    <source>
        <dbReference type="EMBL" id="GBO02325.1"/>
    </source>
</evidence>
<accession>A0A4Y2TNW2</accession>
<evidence type="ECO:0000313" key="2">
    <source>
        <dbReference type="EMBL" id="GBO02396.1"/>
    </source>
</evidence>
<dbReference type="PANTHER" id="PTHR46114:SF1">
    <property type="entry name" value="ZAD DOMAIN-CONTAINING PROTEIN"/>
    <property type="match status" value="1"/>
</dbReference>
<reference evidence="1 3" key="1">
    <citation type="journal article" date="2019" name="Sci. Rep.">
        <title>Orb-weaving spider Araneus ventricosus genome elucidates the spidroin gene catalogue.</title>
        <authorList>
            <person name="Kono N."/>
            <person name="Nakamura H."/>
            <person name="Ohtoshi R."/>
            <person name="Moran D.A.P."/>
            <person name="Shinohara A."/>
            <person name="Yoshida Y."/>
            <person name="Fujiwara M."/>
            <person name="Mori M."/>
            <person name="Tomita M."/>
            <person name="Arakawa K."/>
        </authorList>
    </citation>
    <scope>NUCLEOTIDE SEQUENCE [LARGE SCALE GENOMIC DNA]</scope>
</reference>
<proteinExistence type="predicted"/>
<dbReference type="AlphaFoldDB" id="A0A4Y2TNW2"/>
<name>A0A4Y2TNW2_ARAVE</name>
<comment type="caution">
    <text evidence="1">The sequence shown here is derived from an EMBL/GenBank/DDBJ whole genome shotgun (WGS) entry which is preliminary data.</text>
</comment>
<dbReference type="PANTHER" id="PTHR46114">
    <property type="entry name" value="APPLE DOMAIN-CONTAINING PROTEIN"/>
    <property type="match status" value="1"/>
</dbReference>
<keyword evidence="3" id="KW-1185">Reference proteome</keyword>
<protein>
    <submittedName>
        <fullName evidence="1">Uncharacterized protein</fullName>
    </submittedName>
</protein>
<dbReference type="Proteomes" id="UP000499080">
    <property type="component" value="Unassembled WGS sequence"/>
</dbReference>
<sequence length="151" mass="16749">MMPLLLAKKVLLPPLHIKLGLMKQFVKALPKQGEGFKCLCDQFPGLSEAKLKEEDGEKRCRYYSFEWESASIRILGIKPLSGVTSLLDLLALGPDLDAVTHVAQEGCPKRFHTYHMFIPQKICLECKSGGNCIVGHCVISRPGKPDTLTKV</sequence>
<organism evidence="1 3">
    <name type="scientific">Araneus ventricosus</name>
    <name type="common">Orbweaver spider</name>
    <name type="synonym">Epeira ventricosa</name>
    <dbReference type="NCBI Taxonomy" id="182803"/>
    <lineage>
        <taxon>Eukaryota</taxon>
        <taxon>Metazoa</taxon>
        <taxon>Ecdysozoa</taxon>
        <taxon>Arthropoda</taxon>
        <taxon>Chelicerata</taxon>
        <taxon>Arachnida</taxon>
        <taxon>Araneae</taxon>
        <taxon>Araneomorphae</taxon>
        <taxon>Entelegynae</taxon>
        <taxon>Araneoidea</taxon>
        <taxon>Araneidae</taxon>
        <taxon>Araneus</taxon>
    </lineage>
</organism>
<gene>
    <name evidence="2" type="ORF">AVEN_212991_1</name>
    <name evidence="1" type="ORF">AVEN_43850_1</name>
</gene>
<dbReference type="EMBL" id="BGPR01030079">
    <property type="protein sequence ID" value="GBO02325.1"/>
    <property type="molecule type" value="Genomic_DNA"/>
</dbReference>